<gene>
    <name evidence="7" type="ORF">Fcan01_17492</name>
</gene>
<dbReference type="PROSITE" id="PS00028">
    <property type="entry name" value="ZINC_FINGER_C2H2_1"/>
    <property type="match status" value="1"/>
</dbReference>
<evidence type="ECO:0000313" key="7">
    <source>
        <dbReference type="EMBL" id="OXA47846.1"/>
    </source>
</evidence>
<dbReference type="EMBL" id="LNIX01000012">
    <property type="protein sequence ID" value="OXA47846.1"/>
    <property type="molecule type" value="Genomic_DNA"/>
</dbReference>
<evidence type="ECO:0000256" key="4">
    <source>
        <dbReference type="ARBA" id="ARBA00022833"/>
    </source>
</evidence>
<keyword evidence="2" id="KW-0677">Repeat</keyword>
<dbReference type="PANTHER" id="PTHR24409:SF295">
    <property type="entry name" value="AZ2-RELATED"/>
    <property type="match status" value="1"/>
</dbReference>
<dbReference type="GO" id="GO:0008270">
    <property type="term" value="F:zinc ion binding"/>
    <property type="evidence" value="ECO:0007669"/>
    <property type="project" value="UniProtKB-KW"/>
</dbReference>
<dbReference type="InterPro" id="IPR013087">
    <property type="entry name" value="Znf_C2H2_type"/>
</dbReference>
<keyword evidence="3" id="KW-0863">Zinc-finger</keyword>
<evidence type="ECO:0000313" key="8">
    <source>
        <dbReference type="Proteomes" id="UP000198287"/>
    </source>
</evidence>
<evidence type="ECO:0000256" key="1">
    <source>
        <dbReference type="ARBA" id="ARBA00022723"/>
    </source>
</evidence>
<evidence type="ECO:0000259" key="6">
    <source>
        <dbReference type="PROSITE" id="PS00028"/>
    </source>
</evidence>
<feature type="region of interest" description="Disordered" evidence="5">
    <location>
        <begin position="119"/>
        <end position="147"/>
    </location>
</feature>
<keyword evidence="8" id="KW-1185">Reference proteome</keyword>
<evidence type="ECO:0000256" key="2">
    <source>
        <dbReference type="ARBA" id="ARBA00022737"/>
    </source>
</evidence>
<keyword evidence="1" id="KW-0479">Metal-binding</keyword>
<name>A0A226DUF5_FOLCA</name>
<dbReference type="GO" id="GO:0005634">
    <property type="term" value="C:nucleus"/>
    <property type="evidence" value="ECO:0007669"/>
    <property type="project" value="TreeGrafter"/>
</dbReference>
<evidence type="ECO:0000256" key="3">
    <source>
        <dbReference type="ARBA" id="ARBA00022771"/>
    </source>
</evidence>
<comment type="caution">
    <text evidence="7">The sequence shown here is derived from an EMBL/GenBank/DDBJ whole genome shotgun (WGS) entry which is preliminary data.</text>
</comment>
<keyword evidence="4" id="KW-0862">Zinc</keyword>
<proteinExistence type="predicted"/>
<dbReference type="PANTHER" id="PTHR24409">
    <property type="entry name" value="ZINC FINGER PROTEIN 142"/>
    <property type="match status" value="1"/>
</dbReference>
<sequence length="630" mass="71284">MSSSPCCKVCRNAISLKSRSSSSSSPFKRTSADWNQLSFLIGTRLLAPFCATCTGQLSHLLGLIKKYNIIENELKRGIVKFKKKPGLAAKLESNQAPKKPKIIPKRPRVRKTIAALKPEPPTSMETEMEQIDKDDDQDNTNIPKKPSQSVAKLPPLILDRRFYMDTEYAPINNTLTCLRKFASFQLRKKHLENICLSVVPCEICEKPVPPQKLREHTWSHKSCEEMDAALNANCETAFITCLKCGKLYDGVTKLMQHQRACNVNWHDELDIIPAAATSAVTCAMCGRPLISEALLPRHEWSHLNSLEKRVAIRGGQMPKFRPCKILLENGEISNRLKFYNSLVIIAFLHLELLLISKLVFQKRPRVPPSDNTMSSSPCCQVCRNLVKTTTSSSPSTYPFNRRSSHWRQLCSLIGSQFPVPPFCLTCTGQLSHLLGLIKNYKKIENELKRGVATFQKKPGDHRCPNCDKKFVSSAGRRKHHAVCKSLVPCKICGKPVPKGKLEWHTWSHKSPEEALAVQKANSEMAFIQCAKCGKLYHGVAKLLHHQSLCKINWHDELDMIPASSEVTCPTYGRPVLREELLPRHEWTHLNAFEQWGTIRNGKMPKFQLSQILLENGKVSEAQIRKWMQIS</sequence>
<organism evidence="7 8">
    <name type="scientific">Folsomia candida</name>
    <name type="common">Springtail</name>
    <dbReference type="NCBI Taxonomy" id="158441"/>
    <lineage>
        <taxon>Eukaryota</taxon>
        <taxon>Metazoa</taxon>
        <taxon>Ecdysozoa</taxon>
        <taxon>Arthropoda</taxon>
        <taxon>Hexapoda</taxon>
        <taxon>Collembola</taxon>
        <taxon>Entomobryomorpha</taxon>
        <taxon>Isotomoidea</taxon>
        <taxon>Isotomidae</taxon>
        <taxon>Proisotominae</taxon>
        <taxon>Folsomia</taxon>
    </lineage>
</organism>
<reference evidence="7 8" key="1">
    <citation type="submission" date="2015-12" db="EMBL/GenBank/DDBJ databases">
        <title>The genome of Folsomia candida.</title>
        <authorList>
            <person name="Faddeeva A."/>
            <person name="Derks M.F."/>
            <person name="Anvar Y."/>
            <person name="Smit S."/>
            <person name="Van Straalen N."/>
            <person name="Roelofs D."/>
        </authorList>
    </citation>
    <scope>NUCLEOTIDE SEQUENCE [LARGE SCALE GENOMIC DNA]</scope>
    <source>
        <strain evidence="7 8">VU population</strain>
        <tissue evidence="7">Whole body</tissue>
    </source>
</reference>
<protein>
    <submittedName>
        <fullName evidence="7">Zinc finger protein 92</fullName>
    </submittedName>
</protein>
<dbReference type="GO" id="GO:0000977">
    <property type="term" value="F:RNA polymerase II transcription regulatory region sequence-specific DNA binding"/>
    <property type="evidence" value="ECO:0007669"/>
    <property type="project" value="TreeGrafter"/>
</dbReference>
<dbReference type="Proteomes" id="UP000198287">
    <property type="component" value="Unassembled WGS sequence"/>
</dbReference>
<evidence type="ECO:0000256" key="5">
    <source>
        <dbReference type="SAM" id="MobiDB-lite"/>
    </source>
</evidence>
<dbReference type="AlphaFoldDB" id="A0A226DUF5"/>
<feature type="domain" description="C2H2-type" evidence="6">
    <location>
        <begin position="282"/>
        <end position="302"/>
    </location>
</feature>
<accession>A0A226DUF5</accession>
<feature type="compositionally biased region" description="Acidic residues" evidence="5">
    <location>
        <begin position="126"/>
        <end position="138"/>
    </location>
</feature>
<dbReference type="GO" id="GO:0000981">
    <property type="term" value="F:DNA-binding transcription factor activity, RNA polymerase II-specific"/>
    <property type="evidence" value="ECO:0007669"/>
    <property type="project" value="TreeGrafter"/>
</dbReference>